<dbReference type="VEuPathDB" id="FungiDB:HCDG_09378"/>
<dbReference type="AlphaFoldDB" id="C6HT47"/>
<accession>C6HT47</accession>
<name>C6HT47_AJECH</name>
<dbReference type="Proteomes" id="UP000002624">
    <property type="component" value="Unassembled WGS sequence"/>
</dbReference>
<sequence length="104" mass="11853">MSNHLYKTYVGISMHPLEPFNPEYDAKEAGGCDSKISAVKHIHTVVYFARIPNSKHMQYVFSYQESVGFDRRISDEKRGWRGLLPLSSGRSTLYSLLVENTKLG</sequence>
<evidence type="ECO:0000313" key="2">
    <source>
        <dbReference type="Proteomes" id="UP000002624"/>
    </source>
</evidence>
<dbReference type="HOGENOM" id="CLU_2249277_0_0_1"/>
<protein>
    <submittedName>
        <fullName evidence="1">Uncharacterized protein</fullName>
    </submittedName>
</protein>
<dbReference type="EMBL" id="GG692440">
    <property type="protein sequence ID" value="EER36494.1"/>
    <property type="molecule type" value="Genomic_DNA"/>
</dbReference>
<evidence type="ECO:0000313" key="1">
    <source>
        <dbReference type="EMBL" id="EER36494.1"/>
    </source>
</evidence>
<reference evidence="2" key="1">
    <citation type="submission" date="2009-05" db="EMBL/GenBank/DDBJ databases">
        <title>The genome sequence of Ajellomyces capsulatus strain H143.</title>
        <authorList>
            <person name="Champion M."/>
            <person name="Cuomo C.A."/>
            <person name="Ma L.-J."/>
            <person name="Henn M.R."/>
            <person name="Sil A."/>
            <person name="Goldman B."/>
            <person name="Young S.K."/>
            <person name="Kodira C.D."/>
            <person name="Zeng Q."/>
            <person name="Koehrsen M."/>
            <person name="Alvarado L."/>
            <person name="Berlin A.M."/>
            <person name="Borenstein D."/>
            <person name="Chen Z."/>
            <person name="Engels R."/>
            <person name="Freedman E."/>
            <person name="Gellesch M."/>
            <person name="Goldberg J."/>
            <person name="Griggs A."/>
            <person name="Gujja S."/>
            <person name="Heiman D.I."/>
            <person name="Hepburn T.A."/>
            <person name="Howarth C."/>
            <person name="Jen D."/>
            <person name="Larson L."/>
            <person name="Lewis B."/>
            <person name="Mehta T."/>
            <person name="Park D."/>
            <person name="Pearson M."/>
            <person name="Roberts A."/>
            <person name="Saif S."/>
            <person name="Shea T.D."/>
            <person name="Shenoy N."/>
            <person name="Sisk P."/>
            <person name="Stolte C."/>
            <person name="Sykes S."/>
            <person name="Walk T."/>
            <person name="White J."/>
            <person name="Yandava C."/>
            <person name="Klein B."/>
            <person name="McEwen J.G."/>
            <person name="Puccia R."/>
            <person name="Goldman G.H."/>
            <person name="Felipe M.S."/>
            <person name="Nino-Vega G."/>
            <person name="San-Blas G."/>
            <person name="Taylor J.W."/>
            <person name="Mendoza L."/>
            <person name="Galagan J.E."/>
            <person name="Nusbaum C."/>
            <person name="Birren B.W."/>
        </authorList>
    </citation>
    <scope>NUCLEOTIDE SEQUENCE [LARGE SCALE GENOMIC DNA]</scope>
    <source>
        <strain evidence="2">H143</strain>
    </source>
</reference>
<gene>
    <name evidence="1" type="ORF">HCDG_09378</name>
</gene>
<organism evidence="1 2">
    <name type="scientific">Ajellomyces capsulatus (strain H143)</name>
    <name type="common">Darling's disease fungus</name>
    <name type="synonym">Histoplasma capsulatum</name>
    <dbReference type="NCBI Taxonomy" id="544712"/>
    <lineage>
        <taxon>Eukaryota</taxon>
        <taxon>Fungi</taxon>
        <taxon>Dikarya</taxon>
        <taxon>Ascomycota</taxon>
        <taxon>Pezizomycotina</taxon>
        <taxon>Eurotiomycetes</taxon>
        <taxon>Eurotiomycetidae</taxon>
        <taxon>Onygenales</taxon>
        <taxon>Ajellomycetaceae</taxon>
        <taxon>Histoplasma</taxon>
    </lineage>
</organism>
<dbReference type="OrthoDB" id="10275860at2759"/>
<proteinExistence type="predicted"/>